<name>A0A4P9WRQ2_9FUNG</name>
<dbReference type="PROSITE" id="PS50088">
    <property type="entry name" value="ANK_REPEAT"/>
    <property type="match status" value="1"/>
</dbReference>
<evidence type="ECO:0000313" key="7">
    <source>
        <dbReference type="Proteomes" id="UP000268535"/>
    </source>
</evidence>
<dbReference type="EMBL" id="ML014170">
    <property type="protein sequence ID" value="RKP01490.1"/>
    <property type="molecule type" value="Genomic_DNA"/>
</dbReference>
<dbReference type="PANTHER" id="PTHR24161:SF85">
    <property type="entry name" value="PALMITOYLTRANSFERASE HIP14"/>
    <property type="match status" value="1"/>
</dbReference>
<dbReference type="SMART" id="SM00248">
    <property type="entry name" value="ANK"/>
    <property type="match status" value="1"/>
</dbReference>
<reference evidence="6" key="2">
    <citation type="submission" date="2018-04" db="EMBL/GenBank/DDBJ databases">
        <title>Leveraging single-cell genomics to expand the Fungal Tree of Life.</title>
        <authorList>
            <consortium name="DOE Joint Genome Institute"/>
            <person name="Ahrendt S.R."/>
            <person name="Quandt C.A."/>
            <person name="Ciobanu D."/>
            <person name="Clum A."/>
            <person name="Salamov A."/>
            <person name="Andreopoulos B."/>
            <person name="Cheng J.-F."/>
            <person name="Woyke T."/>
            <person name="Pelin A."/>
            <person name="Henrissat B."/>
            <person name="Benny G.L."/>
            <person name="Smith M.E."/>
            <person name="James T.Y."/>
            <person name="Grigoriev I.V."/>
        </authorList>
    </citation>
    <scope>NUCLEOTIDE SEQUENCE</scope>
    <source>
        <strain evidence="6">ATCC 52028</strain>
    </source>
</reference>
<feature type="repeat" description="ANK" evidence="4">
    <location>
        <begin position="36"/>
        <end position="68"/>
    </location>
</feature>
<dbReference type="InterPro" id="IPR002110">
    <property type="entry name" value="Ankyrin_rpt"/>
</dbReference>
<evidence type="ECO:0000256" key="2">
    <source>
        <dbReference type="ARBA" id="ARBA00022737"/>
    </source>
</evidence>
<proteinExistence type="predicted"/>
<sequence length="95" mass="10121">TALHIVAANNHVALFQRMLPSLVLPADLSAPRTDAAGATPLHWACLNGQTEMVQALVEAGAEPNLKDAHGRTPMGMAQSADHEAISTYLLKHFEP</sequence>
<keyword evidence="8" id="KW-1185">Reference proteome</keyword>
<dbReference type="InterPro" id="IPR036770">
    <property type="entry name" value="Ankyrin_rpt-contain_sf"/>
</dbReference>
<accession>A0A4P9WRQ2</accession>
<dbReference type="EC" id="2.3.1.225" evidence="1"/>
<dbReference type="Proteomes" id="UP000268535">
    <property type="component" value="Unassembled WGS sequence"/>
</dbReference>
<dbReference type="AlphaFoldDB" id="A0A4P9WRQ2"/>
<reference evidence="5" key="3">
    <citation type="submission" date="2018-08" db="EMBL/GenBank/DDBJ databases">
        <title>Leveraging single-cell genomics to expand the Fungal Tree of Life.</title>
        <authorList>
            <consortium name="DOE Joint Genome Institute"/>
            <person name="Ahrendt S.R."/>
            <person name="Quandt C.A."/>
            <person name="Ciobanu D."/>
            <person name="Clum A."/>
            <person name="Salamov A."/>
            <person name="Andreopoulos B."/>
            <person name="Cheng J.-F."/>
            <person name="Woyke T."/>
            <person name="Pelin A."/>
            <person name="Henrissat B."/>
            <person name="Reynolds N."/>
            <person name="Benny G.L."/>
            <person name="Smith M.E."/>
            <person name="James T.Y."/>
            <person name="Grigoriev I.V."/>
        </authorList>
    </citation>
    <scope>NUCLEOTIDE SEQUENCE</scope>
    <source>
        <strain evidence="5">ATCC 52028</strain>
    </source>
</reference>
<dbReference type="GO" id="GO:0019706">
    <property type="term" value="F:protein-cysteine S-palmitoyltransferase activity"/>
    <property type="evidence" value="ECO:0007669"/>
    <property type="project" value="UniProtKB-EC"/>
</dbReference>
<gene>
    <name evidence="5" type="ORF">CAUPRSCDRAFT_3717</name>
    <name evidence="6" type="ORF">CXG81DRAFT_3333</name>
</gene>
<dbReference type="Gene3D" id="1.25.40.20">
    <property type="entry name" value="Ankyrin repeat-containing domain"/>
    <property type="match status" value="1"/>
</dbReference>
<dbReference type="PANTHER" id="PTHR24161">
    <property type="entry name" value="ANK_REP_REGION DOMAIN-CONTAINING PROTEIN-RELATED"/>
    <property type="match status" value="1"/>
</dbReference>
<evidence type="ECO:0000256" key="4">
    <source>
        <dbReference type="PROSITE-ProRule" id="PRU00023"/>
    </source>
</evidence>
<dbReference type="SUPFAM" id="SSF48403">
    <property type="entry name" value="Ankyrin repeat"/>
    <property type="match status" value="1"/>
</dbReference>
<evidence type="ECO:0000313" key="5">
    <source>
        <dbReference type="EMBL" id="RKO95312.1"/>
    </source>
</evidence>
<evidence type="ECO:0000313" key="8">
    <source>
        <dbReference type="Proteomes" id="UP000274922"/>
    </source>
</evidence>
<organism evidence="5 7">
    <name type="scientific">Caulochytrium protostelioides</name>
    <dbReference type="NCBI Taxonomy" id="1555241"/>
    <lineage>
        <taxon>Eukaryota</taxon>
        <taxon>Fungi</taxon>
        <taxon>Fungi incertae sedis</taxon>
        <taxon>Chytridiomycota</taxon>
        <taxon>Chytridiomycota incertae sedis</taxon>
        <taxon>Chytridiomycetes</taxon>
        <taxon>Caulochytriales</taxon>
        <taxon>Caulochytriaceae</taxon>
        <taxon>Caulochytrium</taxon>
    </lineage>
</organism>
<dbReference type="Proteomes" id="UP000274922">
    <property type="component" value="Unassembled WGS sequence"/>
</dbReference>
<evidence type="ECO:0000256" key="3">
    <source>
        <dbReference type="ARBA" id="ARBA00023043"/>
    </source>
</evidence>
<feature type="non-terminal residue" evidence="5">
    <location>
        <position position="95"/>
    </location>
</feature>
<dbReference type="PROSITE" id="PS50297">
    <property type="entry name" value="ANK_REP_REGION"/>
    <property type="match status" value="1"/>
</dbReference>
<dbReference type="EMBL" id="ML012159">
    <property type="protein sequence ID" value="RKO95312.1"/>
    <property type="molecule type" value="Genomic_DNA"/>
</dbReference>
<dbReference type="Pfam" id="PF12796">
    <property type="entry name" value="Ank_2"/>
    <property type="match status" value="1"/>
</dbReference>
<evidence type="ECO:0000256" key="1">
    <source>
        <dbReference type="ARBA" id="ARBA00012210"/>
    </source>
</evidence>
<dbReference type="OrthoDB" id="2121094at2759"/>
<keyword evidence="3 4" id="KW-0040">ANK repeat</keyword>
<reference evidence="7 8" key="1">
    <citation type="journal article" date="2018" name="Nat. Microbiol.">
        <title>Leveraging single-cell genomics to expand the fungal tree of life.</title>
        <authorList>
            <person name="Ahrendt S.R."/>
            <person name="Quandt C.A."/>
            <person name="Ciobanu D."/>
            <person name="Clum A."/>
            <person name="Salamov A."/>
            <person name="Andreopoulos B."/>
            <person name="Cheng J.F."/>
            <person name="Woyke T."/>
            <person name="Pelin A."/>
            <person name="Henrissat B."/>
            <person name="Reynolds N.K."/>
            <person name="Benny G.L."/>
            <person name="Smith M.E."/>
            <person name="James T.Y."/>
            <person name="Grigoriev I.V."/>
        </authorList>
    </citation>
    <scope>NUCLEOTIDE SEQUENCE [LARGE SCALE GENOMIC DNA]</scope>
    <source>
        <strain evidence="7 8">ATCC 52028</strain>
    </source>
</reference>
<evidence type="ECO:0000313" key="6">
    <source>
        <dbReference type="EMBL" id="RKP01490.1"/>
    </source>
</evidence>
<keyword evidence="2" id="KW-0677">Repeat</keyword>
<protein>
    <recommendedName>
        <fullName evidence="1">protein S-acyltransferase</fullName>
        <ecNumber evidence="1">2.3.1.225</ecNumber>
    </recommendedName>
</protein>
<feature type="non-terminal residue" evidence="5">
    <location>
        <position position="1"/>
    </location>
</feature>